<evidence type="ECO:0000313" key="3">
    <source>
        <dbReference type="Proteomes" id="UP000601768"/>
    </source>
</evidence>
<protein>
    <submittedName>
        <fullName evidence="2">Uncharacterized protein</fullName>
    </submittedName>
</protein>
<gene>
    <name evidence="2" type="ORF">H8B19_11305</name>
</gene>
<dbReference type="Proteomes" id="UP000601768">
    <property type="component" value="Unassembled WGS sequence"/>
</dbReference>
<feature type="transmembrane region" description="Helical" evidence="1">
    <location>
        <begin position="66"/>
        <end position="86"/>
    </location>
</feature>
<dbReference type="RefSeq" id="WP_186506982.1">
    <property type="nucleotide sequence ID" value="NZ_JACNEP010000007.1"/>
</dbReference>
<keyword evidence="1" id="KW-0812">Transmembrane</keyword>
<reference evidence="2" key="1">
    <citation type="journal article" date="2018" name="Int. J. Syst. Evol. Microbiol.">
        <title>Neptunicella marina gen. nov., sp. nov., isolated from surface seawater.</title>
        <authorList>
            <person name="Liu X."/>
            <person name="Lai Q."/>
            <person name="Du Y."/>
            <person name="Zhang X."/>
            <person name="Liu Z."/>
            <person name="Sun F."/>
            <person name="Shao Z."/>
        </authorList>
    </citation>
    <scope>NUCLEOTIDE SEQUENCE</scope>
    <source>
        <strain evidence="2">S27-2</strain>
    </source>
</reference>
<dbReference type="EMBL" id="JACNEP010000007">
    <property type="protein sequence ID" value="MBC3766465.1"/>
    <property type="molecule type" value="Genomic_DNA"/>
</dbReference>
<proteinExistence type="predicted"/>
<evidence type="ECO:0000256" key="1">
    <source>
        <dbReference type="SAM" id="Phobius"/>
    </source>
</evidence>
<dbReference type="AlphaFoldDB" id="A0A8J6IS56"/>
<comment type="caution">
    <text evidence="2">The sequence shown here is derived from an EMBL/GenBank/DDBJ whole genome shotgun (WGS) entry which is preliminary data.</text>
</comment>
<name>A0A8J6IS56_9ALTE</name>
<feature type="transmembrane region" description="Helical" evidence="1">
    <location>
        <begin position="6"/>
        <end position="27"/>
    </location>
</feature>
<sequence length="88" mass="10104">MKWEFCLSISQFGLIVDIVGVAVLAFFNTPSEVMNKEGLHYQTVNLGEKDSRTIAEKRKYRFHRGLTYVGYVLLLIGFLLQFIGSFTH</sequence>
<keyword evidence="1" id="KW-1133">Transmembrane helix</keyword>
<organism evidence="2 3">
    <name type="scientific">Neptunicella marina</name>
    <dbReference type="NCBI Taxonomy" id="2125989"/>
    <lineage>
        <taxon>Bacteria</taxon>
        <taxon>Pseudomonadati</taxon>
        <taxon>Pseudomonadota</taxon>
        <taxon>Gammaproteobacteria</taxon>
        <taxon>Alteromonadales</taxon>
        <taxon>Alteromonadaceae</taxon>
        <taxon>Neptunicella</taxon>
    </lineage>
</organism>
<keyword evidence="3" id="KW-1185">Reference proteome</keyword>
<reference evidence="2" key="2">
    <citation type="submission" date="2020-08" db="EMBL/GenBank/DDBJ databases">
        <authorList>
            <person name="Lai Q."/>
        </authorList>
    </citation>
    <scope>NUCLEOTIDE SEQUENCE</scope>
    <source>
        <strain evidence="2">S27-2</strain>
    </source>
</reference>
<evidence type="ECO:0000313" key="2">
    <source>
        <dbReference type="EMBL" id="MBC3766465.1"/>
    </source>
</evidence>
<accession>A0A8J6IS56</accession>
<keyword evidence="1" id="KW-0472">Membrane</keyword>